<dbReference type="EMBL" id="BK015443">
    <property type="protein sequence ID" value="DAE06885.1"/>
    <property type="molecule type" value="Genomic_DNA"/>
</dbReference>
<evidence type="ECO:0000313" key="1">
    <source>
        <dbReference type="EMBL" id="DAE06885.1"/>
    </source>
</evidence>
<protein>
    <submittedName>
        <fullName evidence="1">Uncharacterized protein</fullName>
    </submittedName>
</protein>
<accession>A0A8S5PJY0</accession>
<reference evidence="1" key="1">
    <citation type="journal article" date="2021" name="Proc. Natl. Acad. Sci. U.S.A.">
        <title>A Catalog of Tens of Thousands of Viruses from Human Metagenomes Reveals Hidden Associations with Chronic Diseases.</title>
        <authorList>
            <person name="Tisza M.J."/>
            <person name="Buck C.B."/>
        </authorList>
    </citation>
    <scope>NUCLEOTIDE SEQUENCE</scope>
    <source>
        <strain evidence="1">CtL0q1</strain>
    </source>
</reference>
<proteinExistence type="predicted"/>
<organism evidence="1">
    <name type="scientific">Siphoviridae sp. ctL0q1</name>
    <dbReference type="NCBI Taxonomy" id="2825449"/>
    <lineage>
        <taxon>Viruses</taxon>
        <taxon>Duplodnaviria</taxon>
        <taxon>Heunggongvirae</taxon>
        <taxon>Uroviricota</taxon>
        <taxon>Caudoviricetes</taxon>
    </lineage>
</organism>
<sequence>MTITGKYERDSNFTTVYMDDAMYTIARKTGEWGCLKIGDTSATGHVLTQKRFEELKSSCEKEGTFNLK</sequence>
<name>A0A8S5PJY0_9CAUD</name>